<sequence>MPATPSPATRRRKSRTSAPARHALPRSCRSWPSSTRRPSPSRTPRSAAPPRSPHLARLLIQAVPSRRRPEPLDPALSLLHFVCSASLPVKLLQSPSAASAKEKIAGEGVAVRRLRQGGPPPPPPRLPPPRPLSWFGNKVVLFAIRVRSRPLWLPPAPLAAAVASSCPASSCLAPQSVPRRVARGEMGDAVESLICEWVRRQSKILPVQRERRCNNAHSLSSKASCSPHLLPSHVALSLGRARSAVPARRAAPAARRADNETHVRTPMQASAMMTARPTLLPLPPWTSPASSSVLAVRVRRGARRRGATLAPREAKRRARGGRGVGVGEVAGRAGGGRGGGSPSTSPRWSPTSGRPAPAPNPRVRVPCLGELSASHRRIVVLHDRMAAFTAAEAARLPNGASLGEHGLVFHIRLPVRHPASNSFFTLSTTDAKWQNSEHRS</sequence>
<evidence type="ECO:0000256" key="2">
    <source>
        <dbReference type="SAM" id="MobiDB-lite"/>
    </source>
</evidence>
<dbReference type="Gramene" id="TVU01639">
    <property type="protein sequence ID" value="TVU01639"/>
    <property type="gene ID" value="EJB05_52912"/>
</dbReference>
<comment type="similarity">
    <text evidence="1">Belongs to the UDP-glycosyltransferase family.</text>
</comment>
<feature type="compositionally biased region" description="Gly residues" evidence="2">
    <location>
        <begin position="321"/>
        <end position="341"/>
    </location>
</feature>
<dbReference type="Proteomes" id="UP000324897">
    <property type="component" value="Unassembled WGS sequence"/>
</dbReference>
<feature type="domain" description="Glycosyltransferase N-terminal" evidence="3">
    <location>
        <begin position="368"/>
        <end position="407"/>
    </location>
</feature>
<feature type="region of interest" description="Disordered" evidence="2">
    <location>
        <begin position="1"/>
        <end position="54"/>
    </location>
</feature>
<name>A0A5J9SRP9_9POAL</name>
<proteinExistence type="inferred from homology"/>
<dbReference type="EMBL" id="RWGY01000411">
    <property type="protein sequence ID" value="TVU01639.1"/>
    <property type="molecule type" value="Genomic_DNA"/>
</dbReference>
<evidence type="ECO:0000259" key="3">
    <source>
        <dbReference type="Pfam" id="PF26168"/>
    </source>
</evidence>
<reference evidence="4 5" key="1">
    <citation type="journal article" date="2019" name="Sci. Rep.">
        <title>A high-quality genome of Eragrostis curvula grass provides insights into Poaceae evolution and supports new strategies to enhance forage quality.</title>
        <authorList>
            <person name="Carballo J."/>
            <person name="Santos B.A.C.M."/>
            <person name="Zappacosta D."/>
            <person name="Garbus I."/>
            <person name="Selva J.P."/>
            <person name="Gallo C.A."/>
            <person name="Diaz A."/>
            <person name="Albertini E."/>
            <person name="Caccamo M."/>
            <person name="Echenique V."/>
        </authorList>
    </citation>
    <scope>NUCLEOTIDE SEQUENCE [LARGE SCALE GENOMIC DNA]</scope>
    <source>
        <strain evidence="5">cv. Victoria</strain>
        <tissue evidence="4">Leaf</tissue>
    </source>
</reference>
<dbReference type="AlphaFoldDB" id="A0A5J9SRP9"/>
<comment type="caution">
    <text evidence="4">The sequence shown here is derived from an EMBL/GenBank/DDBJ whole genome shotgun (WGS) entry which is preliminary data.</text>
</comment>
<evidence type="ECO:0000313" key="4">
    <source>
        <dbReference type="EMBL" id="TVU01639.1"/>
    </source>
</evidence>
<dbReference type="Pfam" id="PF26168">
    <property type="entry name" value="Glyco_transf_N"/>
    <property type="match status" value="1"/>
</dbReference>
<evidence type="ECO:0000256" key="1">
    <source>
        <dbReference type="ARBA" id="ARBA00009995"/>
    </source>
</evidence>
<evidence type="ECO:0000313" key="5">
    <source>
        <dbReference type="Proteomes" id="UP000324897"/>
    </source>
</evidence>
<feature type="compositionally biased region" description="Low complexity" evidence="2">
    <location>
        <begin position="25"/>
        <end position="49"/>
    </location>
</feature>
<organism evidence="4 5">
    <name type="scientific">Eragrostis curvula</name>
    <name type="common">weeping love grass</name>
    <dbReference type="NCBI Taxonomy" id="38414"/>
    <lineage>
        <taxon>Eukaryota</taxon>
        <taxon>Viridiplantae</taxon>
        <taxon>Streptophyta</taxon>
        <taxon>Embryophyta</taxon>
        <taxon>Tracheophyta</taxon>
        <taxon>Spermatophyta</taxon>
        <taxon>Magnoliopsida</taxon>
        <taxon>Liliopsida</taxon>
        <taxon>Poales</taxon>
        <taxon>Poaceae</taxon>
        <taxon>PACMAD clade</taxon>
        <taxon>Chloridoideae</taxon>
        <taxon>Eragrostideae</taxon>
        <taxon>Eragrostidinae</taxon>
        <taxon>Eragrostis</taxon>
    </lineage>
</organism>
<feature type="non-terminal residue" evidence="4">
    <location>
        <position position="1"/>
    </location>
</feature>
<accession>A0A5J9SRP9</accession>
<feature type="region of interest" description="Disordered" evidence="2">
    <location>
        <begin position="299"/>
        <end position="363"/>
    </location>
</feature>
<feature type="compositionally biased region" description="Low complexity" evidence="2">
    <location>
        <begin position="342"/>
        <end position="363"/>
    </location>
</feature>
<keyword evidence="5" id="KW-1185">Reference proteome</keyword>
<dbReference type="InterPro" id="IPR058980">
    <property type="entry name" value="Glyco_transf_N"/>
</dbReference>
<gene>
    <name evidence="4" type="ORF">EJB05_52912</name>
</gene>
<protein>
    <recommendedName>
        <fullName evidence="3">Glycosyltransferase N-terminal domain-containing protein</fullName>
    </recommendedName>
</protein>